<organism evidence="2 3">
    <name type="scientific">Natranaerovirga hydrolytica</name>
    <dbReference type="NCBI Taxonomy" id="680378"/>
    <lineage>
        <taxon>Bacteria</taxon>
        <taxon>Bacillati</taxon>
        <taxon>Bacillota</taxon>
        <taxon>Clostridia</taxon>
        <taxon>Lachnospirales</taxon>
        <taxon>Natranaerovirgaceae</taxon>
        <taxon>Natranaerovirga</taxon>
    </lineage>
</organism>
<keyword evidence="3" id="KW-1185">Reference proteome</keyword>
<dbReference type="OrthoDB" id="9757876at2"/>
<feature type="transmembrane region" description="Helical" evidence="1">
    <location>
        <begin position="383"/>
        <end position="404"/>
    </location>
</feature>
<feature type="transmembrane region" description="Helical" evidence="1">
    <location>
        <begin position="846"/>
        <end position="866"/>
    </location>
</feature>
<dbReference type="InterPro" id="IPR001036">
    <property type="entry name" value="Acrflvin-R"/>
</dbReference>
<keyword evidence="1" id="KW-1133">Transmembrane helix</keyword>
<feature type="transmembrane region" description="Helical" evidence="1">
    <location>
        <begin position="873"/>
        <end position="897"/>
    </location>
</feature>
<dbReference type="GO" id="GO:0042910">
    <property type="term" value="F:xenobiotic transmembrane transporter activity"/>
    <property type="evidence" value="ECO:0007669"/>
    <property type="project" value="TreeGrafter"/>
</dbReference>
<dbReference type="InterPro" id="IPR027463">
    <property type="entry name" value="AcrB_DN_DC_subdom"/>
</dbReference>
<dbReference type="Gene3D" id="3.30.2090.10">
    <property type="entry name" value="Multidrug efflux transporter AcrB TolC docking domain, DN and DC subdomains"/>
    <property type="match status" value="2"/>
</dbReference>
<dbReference type="Gene3D" id="3.30.70.1440">
    <property type="entry name" value="Multidrug efflux transporter AcrB pore domain"/>
    <property type="match status" value="1"/>
</dbReference>
<dbReference type="SUPFAM" id="SSF82714">
    <property type="entry name" value="Multidrug efflux transporter AcrB TolC docking domain, DN and DC subdomains"/>
    <property type="match status" value="2"/>
</dbReference>
<dbReference type="PANTHER" id="PTHR32063">
    <property type="match status" value="1"/>
</dbReference>
<dbReference type="AlphaFoldDB" id="A0A4R1MJT8"/>
<dbReference type="Pfam" id="PF00873">
    <property type="entry name" value="ACR_tran"/>
    <property type="match status" value="1"/>
</dbReference>
<feature type="transmembrane region" description="Helical" evidence="1">
    <location>
        <begin position="357"/>
        <end position="377"/>
    </location>
</feature>
<evidence type="ECO:0000256" key="1">
    <source>
        <dbReference type="SAM" id="Phobius"/>
    </source>
</evidence>
<dbReference type="Gene3D" id="1.20.1640.10">
    <property type="entry name" value="Multidrug efflux transporter AcrB transmembrane domain"/>
    <property type="match status" value="2"/>
</dbReference>
<feature type="transmembrane region" description="Helical" evidence="1">
    <location>
        <begin position="903"/>
        <end position="931"/>
    </location>
</feature>
<feature type="transmembrane region" description="Helical" evidence="1">
    <location>
        <begin position="983"/>
        <end position="1007"/>
    </location>
</feature>
<dbReference type="SUPFAM" id="SSF82693">
    <property type="entry name" value="Multidrug efflux transporter AcrB pore domain, PN1, PN2, PC1 and PC2 subdomains"/>
    <property type="match status" value="3"/>
</dbReference>
<proteinExistence type="predicted"/>
<feature type="transmembrane region" description="Helical" evidence="1">
    <location>
        <begin position="527"/>
        <end position="547"/>
    </location>
</feature>
<dbReference type="GO" id="GO:0005886">
    <property type="term" value="C:plasma membrane"/>
    <property type="evidence" value="ECO:0007669"/>
    <property type="project" value="TreeGrafter"/>
</dbReference>
<protein>
    <submittedName>
        <fullName evidence="2">HAE1 family hydrophobic/amphiphilic exporter-1</fullName>
    </submittedName>
</protein>
<dbReference type="Proteomes" id="UP000294545">
    <property type="component" value="Unassembled WGS sequence"/>
</dbReference>
<dbReference type="PANTHER" id="PTHR32063:SF0">
    <property type="entry name" value="SWARMING MOTILITY PROTEIN SWRC"/>
    <property type="match status" value="1"/>
</dbReference>
<dbReference type="SUPFAM" id="SSF82866">
    <property type="entry name" value="Multidrug efflux transporter AcrB transmembrane domain"/>
    <property type="match status" value="2"/>
</dbReference>
<feature type="transmembrane region" description="Helical" evidence="1">
    <location>
        <begin position="12"/>
        <end position="29"/>
    </location>
</feature>
<keyword evidence="1" id="KW-0812">Transmembrane</keyword>
<dbReference type="Gene3D" id="3.30.70.1430">
    <property type="entry name" value="Multidrug efflux transporter AcrB pore domain"/>
    <property type="match status" value="2"/>
</dbReference>
<dbReference type="Gene3D" id="3.30.70.1320">
    <property type="entry name" value="Multidrug efflux transporter AcrB pore domain like"/>
    <property type="match status" value="1"/>
</dbReference>
<reference evidence="2 3" key="1">
    <citation type="submission" date="2019-03" db="EMBL/GenBank/DDBJ databases">
        <title>Genomic Encyclopedia of Type Strains, Phase IV (KMG-IV): sequencing the most valuable type-strain genomes for metagenomic binning, comparative biology and taxonomic classification.</title>
        <authorList>
            <person name="Goeker M."/>
        </authorList>
    </citation>
    <scope>NUCLEOTIDE SEQUENCE [LARGE SCALE GENOMIC DNA]</scope>
    <source>
        <strain evidence="2 3">DSM 24176</strain>
    </source>
</reference>
<evidence type="ECO:0000313" key="3">
    <source>
        <dbReference type="Proteomes" id="UP000294545"/>
    </source>
</evidence>
<comment type="caution">
    <text evidence="2">The sequence shown here is derived from an EMBL/GenBank/DDBJ whole genome shotgun (WGS) entry which is preliminary data.</text>
</comment>
<dbReference type="EMBL" id="SMGQ01000013">
    <property type="protein sequence ID" value="TCK92777.1"/>
    <property type="molecule type" value="Genomic_DNA"/>
</dbReference>
<feature type="transmembrane region" description="Helical" evidence="1">
    <location>
        <begin position="432"/>
        <end position="458"/>
    </location>
</feature>
<accession>A0A4R1MJT8</accession>
<gene>
    <name evidence="2" type="ORF">EDC19_1932</name>
</gene>
<sequence>MNLSKLGIKRPVTILMAVLIVILIGSISFSRLPIDLYPDFEFPVVLVSTSYNGAGPHEVESMVTRNLESALSTVDGLESISSTSRYGHSEIILMFDWGVDMDFAALETREMVDLVSEQLPNDVGKPIVLQLNPNMMPIIQFGMSGDLTLTEMTEIAETNVLNQLERIEGVANVDIGGGYERQIEILVDPYKVNSYGLSYEQIMEVISASNLDVSGGEIIDGERRYGIRTLGEFQSIEEIEELIIGSNQGGPIKLKEVGRVNDINQEIQPLSRLNGEPTVSISVQKESDANTVAVSQAVIKEIQSIEETLSNVTFEVAMDQSEIVQDTIDSIVEMAIIGAILAMIILYLFLGNFKATIIVGLSIPISVIATFILVYFRGDSLNLLTLGGLALGIGMMVDSAIVILENIFRKRELGAEPVEGAEEGAKEVTGAIIAATLTTVAAFLPVVFVEGIAGLLFAPLSWTVTFSLIGSLVVAITVIPVLTVKLVPKGTNILKEKAKIPKMVDGLLNKLIAFYEKVLKNGLKRRFIVMLTLVGIIVLTVLLSPLVGFDFLPAMDTGEIVIQVELPKGSPISNTADLVFDIEDRISEVPEINNVFSQIGSGGNEEEATLNLKLVPEREREKDAFVVANEIREMMPNLPGVDFLVVEQDMAGTATALGDDIEIAIRGNSLETLEVLSEEIADIVRSVEGTTEVSTSFDEPRYEIQIELDRDRAQTFGVTPYHIGSFISLMTDTQLISFYREDGEEYNIRYGFDGKENLSIDTIQTMLMRTPTGDLVPIEELATLTIAQAPEQISRENQMRTGFVNANVSGRDLSSVMVDVEELMSDFDLPDNYFIDYAGLYEEMNYAFTELIFALGLGIILVYMVMAAQFESLLYPFIIMFTLPLTLIGVILSLLLTNTTLSIIAFVGIITLAGIVVNNGIVMVDYINLLYHQKGFSRNEAIIEAGKTRLRPILMTTLTTVLGMFPMALGIGEGAEVRAPMAIVTIGGLITSTILTLILVPVIYSLLDDLRLFISKKYNKIKTS</sequence>
<evidence type="ECO:0000313" key="2">
    <source>
        <dbReference type="EMBL" id="TCK92777.1"/>
    </source>
</evidence>
<name>A0A4R1MJT8_9FIRM</name>
<feature type="transmembrane region" description="Helical" evidence="1">
    <location>
        <begin position="952"/>
        <end position="971"/>
    </location>
</feature>
<feature type="transmembrane region" description="Helical" evidence="1">
    <location>
        <begin position="331"/>
        <end position="350"/>
    </location>
</feature>
<keyword evidence="1" id="KW-0472">Membrane</keyword>
<dbReference type="RefSeq" id="WP_132282635.1">
    <property type="nucleotide sequence ID" value="NZ_SMGQ01000013.1"/>
</dbReference>
<feature type="transmembrane region" description="Helical" evidence="1">
    <location>
        <begin position="464"/>
        <end position="487"/>
    </location>
</feature>
<dbReference type="PRINTS" id="PR00702">
    <property type="entry name" value="ACRIFLAVINRP"/>
</dbReference>